<dbReference type="EMBL" id="BMPO01000003">
    <property type="protein sequence ID" value="GGJ92352.1"/>
    <property type="molecule type" value="Genomic_DNA"/>
</dbReference>
<keyword evidence="1" id="KW-0812">Transmembrane</keyword>
<evidence type="ECO:0000313" key="2">
    <source>
        <dbReference type="EMBL" id="GGJ92352.1"/>
    </source>
</evidence>
<keyword evidence="3" id="KW-1185">Reference proteome</keyword>
<feature type="transmembrane region" description="Helical" evidence="1">
    <location>
        <begin position="81"/>
        <end position="102"/>
    </location>
</feature>
<keyword evidence="1" id="KW-1133">Transmembrane helix</keyword>
<comment type="caution">
    <text evidence="2">The sequence shown here is derived from an EMBL/GenBank/DDBJ whole genome shotgun (WGS) entry which is preliminary data.</text>
</comment>
<keyword evidence="1" id="KW-0472">Membrane</keyword>
<feature type="transmembrane region" description="Helical" evidence="1">
    <location>
        <begin position="49"/>
        <end position="69"/>
    </location>
</feature>
<dbReference type="RefSeq" id="WP_188982824.1">
    <property type="nucleotide sequence ID" value="NZ_BMPO01000003.1"/>
</dbReference>
<organism evidence="2 3">
    <name type="scientific">Pseudomonas matsuisoli</name>
    <dbReference type="NCBI Taxonomy" id="1515666"/>
    <lineage>
        <taxon>Bacteria</taxon>
        <taxon>Pseudomonadati</taxon>
        <taxon>Pseudomonadota</taxon>
        <taxon>Gammaproteobacteria</taxon>
        <taxon>Pseudomonadales</taxon>
        <taxon>Pseudomonadaceae</taxon>
        <taxon>Pseudomonas</taxon>
    </lineage>
</organism>
<name>A0A917UX57_9PSED</name>
<proteinExistence type="predicted"/>
<sequence length="188" mass="19396">MDSPTTPHLTPSNRRDLGLADLSFTTIAVAFVAAVPVAGALWWWGTYPFMQAFFGSSLLVLSLALAAAIQLYRASRQSVHIVPPMICAGVAVPLAVALAFGVTTYTPPSSPYGALASAAAFGPAPNLLPAGRDWYEDSPVMAYESTCVASHSGQGATGAQRVSLTTTVSGCSARAIDAGGRVDSGIRH</sequence>
<dbReference type="AlphaFoldDB" id="A0A917UX57"/>
<reference evidence="2" key="2">
    <citation type="submission" date="2020-09" db="EMBL/GenBank/DDBJ databases">
        <authorList>
            <person name="Sun Q."/>
            <person name="Ohkuma M."/>
        </authorList>
    </citation>
    <scope>NUCLEOTIDE SEQUENCE</scope>
    <source>
        <strain evidence="2">JCM 30078</strain>
    </source>
</reference>
<evidence type="ECO:0000313" key="3">
    <source>
        <dbReference type="Proteomes" id="UP000635983"/>
    </source>
</evidence>
<dbReference type="Proteomes" id="UP000635983">
    <property type="component" value="Unassembled WGS sequence"/>
</dbReference>
<reference evidence="2" key="1">
    <citation type="journal article" date="2014" name="Int. J. Syst. Evol. Microbiol.">
        <title>Complete genome sequence of Corynebacterium casei LMG S-19264T (=DSM 44701T), isolated from a smear-ripened cheese.</title>
        <authorList>
            <consortium name="US DOE Joint Genome Institute (JGI-PGF)"/>
            <person name="Walter F."/>
            <person name="Albersmeier A."/>
            <person name="Kalinowski J."/>
            <person name="Ruckert C."/>
        </authorList>
    </citation>
    <scope>NUCLEOTIDE SEQUENCE</scope>
    <source>
        <strain evidence="2">JCM 30078</strain>
    </source>
</reference>
<gene>
    <name evidence="2" type="ORF">GCM10009304_17670</name>
</gene>
<protein>
    <submittedName>
        <fullName evidence="2">Uncharacterized protein</fullName>
    </submittedName>
</protein>
<feature type="transmembrane region" description="Helical" evidence="1">
    <location>
        <begin position="22"/>
        <end position="43"/>
    </location>
</feature>
<accession>A0A917UX57</accession>
<evidence type="ECO:0000256" key="1">
    <source>
        <dbReference type="SAM" id="Phobius"/>
    </source>
</evidence>